<dbReference type="GO" id="GO:0000155">
    <property type="term" value="F:phosphorelay sensor kinase activity"/>
    <property type="evidence" value="ECO:0007669"/>
    <property type="project" value="TreeGrafter"/>
</dbReference>
<sequence>MYSTLRKNFVKQPESYQPLVLIVDNDRDNLLFASCVIESMGMNYAATDDSEECLGLVYEIFPDIILLDVVMPKINGLEITRIIKQDQKISHIPIIAVTGLTKTEDKNKLIEGGFNDYICKPYLIEELEFKVYSCLKCPLV</sequence>
<dbReference type="Pfam" id="PF00072">
    <property type="entry name" value="Response_reg"/>
    <property type="match status" value="1"/>
</dbReference>
<protein>
    <submittedName>
        <fullName evidence="5">Response regulator containing a CheY-like receiver domain and a GGDEF domain</fullName>
    </submittedName>
</protein>
<dbReference type="PANTHER" id="PTHR43547">
    <property type="entry name" value="TWO-COMPONENT HISTIDINE KINASE"/>
    <property type="match status" value="1"/>
</dbReference>
<dbReference type="SUPFAM" id="SSF52172">
    <property type="entry name" value="CheY-like"/>
    <property type="match status" value="1"/>
</dbReference>
<dbReference type="RefSeq" id="WP_144872151.1">
    <property type="nucleotide sequence ID" value="NZ_LR213971.1"/>
</dbReference>
<evidence type="ECO:0000313" key="6">
    <source>
        <dbReference type="Proteomes" id="UP000320055"/>
    </source>
</evidence>
<dbReference type="PROSITE" id="PS50110">
    <property type="entry name" value="RESPONSE_REGULATORY"/>
    <property type="match status" value="1"/>
</dbReference>
<evidence type="ECO:0000259" key="4">
    <source>
        <dbReference type="PROSITE" id="PS50110"/>
    </source>
</evidence>
<dbReference type="Gene3D" id="3.40.50.2300">
    <property type="match status" value="1"/>
</dbReference>
<proteinExistence type="predicted"/>
<gene>
    <name evidence="5" type="ORF">H1P_2250009</name>
</gene>
<evidence type="ECO:0000256" key="3">
    <source>
        <dbReference type="PROSITE-ProRule" id="PRU00169"/>
    </source>
</evidence>
<accession>A0A563VR58</accession>
<evidence type="ECO:0000256" key="2">
    <source>
        <dbReference type="ARBA" id="ARBA00023012"/>
    </source>
</evidence>
<dbReference type="AlphaFoldDB" id="A0A563VR58"/>
<dbReference type="EMBL" id="CAACVJ010000141">
    <property type="protein sequence ID" value="VEP13891.1"/>
    <property type="molecule type" value="Genomic_DNA"/>
</dbReference>
<evidence type="ECO:0000313" key="5">
    <source>
        <dbReference type="EMBL" id="VEP13891.1"/>
    </source>
</evidence>
<dbReference type="InterPro" id="IPR001789">
    <property type="entry name" value="Sig_transdc_resp-reg_receiver"/>
</dbReference>
<organism evidence="5 6">
    <name type="scientific">Hyella patelloides LEGE 07179</name>
    <dbReference type="NCBI Taxonomy" id="945734"/>
    <lineage>
        <taxon>Bacteria</taxon>
        <taxon>Bacillati</taxon>
        <taxon>Cyanobacteriota</taxon>
        <taxon>Cyanophyceae</taxon>
        <taxon>Pleurocapsales</taxon>
        <taxon>Hyellaceae</taxon>
        <taxon>Hyella</taxon>
    </lineage>
</organism>
<keyword evidence="2" id="KW-0902">Two-component regulatory system</keyword>
<dbReference type="InterPro" id="IPR011006">
    <property type="entry name" value="CheY-like_superfamily"/>
</dbReference>
<reference evidence="5 6" key="1">
    <citation type="submission" date="2019-01" db="EMBL/GenBank/DDBJ databases">
        <authorList>
            <person name="Brito A."/>
        </authorList>
    </citation>
    <scope>NUCLEOTIDE SEQUENCE [LARGE SCALE GENOMIC DNA]</scope>
    <source>
        <strain evidence="5">1</strain>
    </source>
</reference>
<feature type="modified residue" description="4-aspartylphosphate" evidence="3">
    <location>
        <position position="68"/>
    </location>
</feature>
<dbReference type="PANTHER" id="PTHR43547:SF2">
    <property type="entry name" value="HYBRID SIGNAL TRANSDUCTION HISTIDINE KINASE C"/>
    <property type="match status" value="1"/>
</dbReference>
<dbReference type="SMART" id="SM00448">
    <property type="entry name" value="REC"/>
    <property type="match status" value="1"/>
</dbReference>
<dbReference type="OrthoDB" id="514180at2"/>
<dbReference type="Proteomes" id="UP000320055">
    <property type="component" value="Unassembled WGS sequence"/>
</dbReference>
<name>A0A563VR58_9CYAN</name>
<keyword evidence="6" id="KW-1185">Reference proteome</keyword>
<evidence type="ECO:0000256" key="1">
    <source>
        <dbReference type="ARBA" id="ARBA00022553"/>
    </source>
</evidence>
<keyword evidence="1 3" id="KW-0597">Phosphoprotein</keyword>
<feature type="domain" description="Response regulatory" evidence="4">
    <location>
        <begin position="19"/>
        <end position="135"/>
    </location>
</feature>